<dbReference type="CDD" id="cd13539">
    <property type="entry name" value="PBP2_AvModA"/>
    <property type="match status" value="1"/>
</dbReference>
<dbReference type="InterPro" id="IPR050682">
    <property type="entry name" value="ModA/WtpA"/>
</dbReference>
<sequence length="248" mass="26898">MMKRGLVFFLSLLAFNLSYAEALRVAVASNFVQPAKVLADQFAQQHGIRMDIISGSSGKLLAQIQHGAPFDIFLSADQQKPAALIASGHGLADSRFTYARGQLVLWSLSDAADVKARLMAGNFRHLALANPRLAPYGQAAAETLAALGISESTQDKWVMGENIAQTWHFVQSGNAELGFVAQSQVMVDGEVRQGSVWRVPDSLHKPVLQDAVLLSRAKDNAAAQQFMRFLRSAQAQKVITAYGYGQPL</sequence>
<dbReference type="Gene3D" id="3.40.190.10">
    <property type="entry name" value="Periplasmic binding protein-like II"/>
    <property type="match status" value="2"/>
</dbReference>
<evidence type="ECO:0000256" key="4">
    <source>
        <dbReference type="SAM" id="SignalP"/>
    </source>
</evidence>
<evidence type="ECO:0000313" key="5">
    <source>
        <dbReference type="EMBL" id="MCA6065151.1"/>
    </source>
</evidence>
<accession>A0ABS7ZU12</accession>
<dbReference type="Pfam" id="PF13531">
    <property type="entry name" value="SBP_bac_11"/>
    <property type="match status" value="1"/>
</dbReference>
<comment type="caution">
    <text evidence="5">The sequence shown here is derived from an EMBL/GenBank/DDBJ whole genome shotgun (WGS) entry which is preliminary data.</text>
</comment>
<evidence type="ECO:0000313" key="6">
    <source>
        <dbReference type="Proteomes" id="UP000714380"/>
    </source>
</evidence>
<dbReference type="InterPro" id="IPR044084">
    <property type="entry name" value="AvModA-like_subst-bd"/>
</dbReference>
<dbReference type="EMBL" id="JAEDAH010000099">
    <property type="protein sequence ID" value="MCA6065151.1"/>
    <property type="molecule type" value="Genomic_DNA"/>
</dbReference>
<comment type="similarity">
    <text evidence="1">Belongs to the bacterial solute-binding protein ModA family.</text>
</comment>
<dbReference type="PANTHER" id="PTHR30632:SF14">
    <property type="entry name" value="TUNGSTATE_MOLYBDATE_CHROMATE-BINDING PROTEIN MODA"/>
    <property type="match status" value="1"/>
</dbReference>
<organism evidence="5 6">
    <name type="scientific">Thalassolituus marinus</name>
    <dbReference type="NCBI Taxonomy" id="671053"/>
    <lineage>
        <taxon>Bacteria</taxon>
        <taxon>Pseudomonadati</taxon>
        <taxon>Pseudomonadota</taxon>
        <taxon>Gammaproteobacteria</taxon>
        <taxon>Oceanospirillales</taxon>
        <taxon>Oceanospirillaceae</taxon>
        <taxon>Thalassolituus</taxon>
    </lineage>
</organism>
<dbReference type="Proteomes" id="UP000714380">
    <property type="component" value="Unassembled WGS sequence"/>
</dbReference>
<evidence type="ECO:0000256" key="2">
    <source>
        <dbReference type="ARBA" id="ARBA00022723"/>
    </source>
</evidence>
<dbReference type="RefSeq" id="WP_225676809.1">
    <property type="nucleotide sequence ID" value="NZ_JAEDAH010000099.1"/>
</dbReference>
<dbReference type="PANTHER" id="PTHR30632">
    <property type="entry name" value="MOLYBDATE-BINDING PERIPLASMIC PROTEIN"/>
    <property type="match status" value="1"/>
</dbReference>
<keyword evidence="2" id="KW-0479">Metal-binding</keyword>
<gene>
    <name evidence="5" type="primary">modA</name>
    <name evidence="5" type="ORF">I9W95_16240</name>
</gene>
<feature type="signal peptide" evidence="4">
    <location>
        <begin position="1"/>
        <end position="20"/>
    </location>
</feature>
<keyword evidence="3 4" id="KW-0732">Signal</keyword>
<dbReference type="SUPFAM" id="SSF53850">
    <property type="entry name" value="Periplasmic binding protein-like II"/>
    <property type="match status" value="1"/>
</dbReference>
<reference evidence="5 6" key="1">
    <citation type="submission" date="2020-12" db="EMBL/GenBank/DDBJ databases">
        <title>Novel Thalassolituus-related marine hydrocarbonoclastic bacteria mediated algae-derived hydrocarbons mineralization in twilight zone of the northern South China Sea.</title>
        <authorList>
            <person name="Dong C."/>
        </authorList>
    </citation>
    <scope>NUCLEOTIDE SEQUENCE [LARGE SCALE GENOMIC DNA]</scope>
    <source>
        <strain evidence="5 6">IMCC1826</strain>
    </source>
</reference>
<name>A0ABS7ZU12_9GAMM</name>
<protein>
    <submittedName>
        <fullName evidence="5">Molybdate ABC transporter substrate-binding protein</fullName>
    </submittedName>
</protein>
<dbReference type="PIRSF" id="PIRSF004846">
    <property type="entry name" value="ModA"/>
    <property type="match status" value="1"/>
</dbReference>
<feature type="chain" id="PRO_5047096159" evidence="4">
    <location>
        <begin position="21"/>
        <end position="248"/>
    </location>
</feature>
<dbReference type="NCBIfam" id="TIGR01256">
    <property type="entry name" value="modA"/>
    <property type="match status" value="1"/>
</dbReference>
<evidence type="ECO:0000256" key="1">
    <source>
        <dbReference type="ARBA" id="ARBA00009175"/>
    </source>
</evidence>
<keyword evidence="6" id="KW-1185">Reference proteome</keyword>
<proteinExistence type="inferred from homology"/>
<dbReference type="InterPro" id="IPR005950">
    <property type="entry name" value="ModA"/>
</dbReference>
<evidence type="ECO:0000256" key="3">
    <source>
        <dbReference type="ARBA" id="ARBA00022729"/>
    </source>
</evidence>